<evidence type="ECO:0000313" key="10">
    <source>
        <dbReference type="Proteomes" id="UP001257909"/>
    </source>
</evidence>
<comment type="caution">
    <text evidence="9">The sequence shown here is derived from an EMBL/GenBank/DDBJ whole genome shotgun (WGS) entry which is preliminary data.</text>
</comment>
<keyword evidence="5 9" id="KW-0269">Exonuclease</keyword>
<proteinExistence type="inferred from homology"/>
<reference evidence="9 10" key="1">
    <citation type="submission" date="2023-07" db="EMBL/GenBank/DDBJ databases">
        <title>Sorghum-associated microbial communities from plants grown in Nebraska, USA.</title>
        <authorList>
            <person name="Schachtman D."/>
        </authorList>
    </citation>
    <scope>NUCLEOTIDE SEQUENCE [LARGE SCALE GENOMIC DNA]</scope>
    <source>
        <strain evidence="9 10">4138</strain>
    </source>
</reference>
<dbReference type="Proteomes" id="UP001257909">
    <property type="component" value="Unassembled WGS sequence"/>
</dbReference>
<dbReference type="RefSeq" id="WP_310276290.1">
    <property type="nucleotide sequence ID" value="NZ_JAVDWR010000003.1"/>
</dbReference>
<evidence type="ECO:0000259" key="7">
    <source>
        <dbReference type="Pfam" id="PF02272"/>
    </source>
</evidence>
<dbReference type="InterPro" id="IPR038763">
    <property type="entry name" value="DHH_sf"/>
</dbReference>
<evidence type="ECO:0000256" key="4">
    <source>
        <dbReference type="ARBA" id="ARBA00022801"/>
    </source>
</evidence>
<comment type="similarity">
    <text evidence="1">Belongs to the RecJ family.</text>
</comment>
<dbReference type="Pfam" id="PF01368">
    <property type="entry name" value="DHH"/>
    <property type="match status" value="1"/>
</dbReference>
<dbReference type="Pfam" id="PF02272">
    <property type="entry name" value="DHHA1"/>
    <property type="match status" value="1"/>
</dbReference>
<keyword evidence="10" id="KW-1185">Reference proteome</keyword>
<evidence type="ECO:0000256" key="1">
    <source>
        <dbReference type="ARBA" id="ARBA00005915"/>
    </source>
</evidence>
<dbReference type="Gene3D" id="3.90.1640.30">
    <property type="match status" value="1"/>
</dbReference>
<feature type="domain" description="DHHA1" evidence="7">
    <location>
        <begin position="356"/>
        <end position="449"/>
    </location>
</feature>
<dbReference type="EMBL" id="JAVDWR010000003">
    <property type="protein sequence ID" value="MDR7120626.1"/>
    <property type="molecule type" value="Genomic_DNA"/>
</dbReference>
<sequence>MSISKTIQCRPVPAISSELSQYHPVIQQIYASRGIESSLQLARGAAQLLPFTLLKGISAAVALLIEALQQQQHIVIVGDFDADGATSTATLLTGLKSLGFKHVEYLVPNRFEYGYGLSVEMAEIAVAQGAQLIVTVDNGISAIDGIALAKKMGVKVLVTDHHLPGNELPDADAIVNPNQPDCDFPSKQLAGVGVAFYLLLALRAELRTQGYFTETQPAPNLADLLDLVALGTVADVVPLDTNNRILVHQGLQRIRSGKARPGIQALIDIANRKAEKLTAQDFGFALAPRLNAAGRLDDMSLGISCLLAPDLPRARMYAAELDSLNVERREIEQGMQQEAQAYLQLLSFASDELPDVLCLYQSDWHQGVIGILAGRIKEQYHRPVLVFAQGDAGELKGSARSIPGLHIRDLLDEVSTQYPGLIKKFGGHAMAAGLTIAEERFDTFKLALNFVAKKYLTPELLTAVLYTDGDLGSDCLSVPFAQLLQQAGPWGQAFPEPVFEGGFVIRQQRLLADKHLKLMLESSDGVLVDAIWFNADNKAWPDANVKKIRVAYQLDINDYRDQQSVQLIVRLIEKIG</sequence>
<protein>
    <recommendedName>
        <fullName evidence="2">Single-stranded-DNA-specific exonuclease RecJ</fullName>
    </recommendedName>
</protein>
<accession>A0ABU1VY18</accession>
<feature type="domain" description="RecJ OB" evidence="8">
    <location>
        <begin position="467"/>
        <end position="570"/>
    </location>
</feature>
<dbReference type="InterPro" id="IPR004610">
    <property type="entry name" value="RecJ"/>
</dbReference>
<evidence type="ECO:0000256" key="2">
    <source>
        <dbReference type="ARBA" id="ARBA00019841"/>
    </source>
</evidence>
<dbReference type="InterPro" id="IPR003156">
    <property type="entry name" value="DHHA1_dom"/>
</dbReference>
<dbReference type="InterPro" id="IPR001667">
    <property type="entry name" value="DDH_dom"/>
</dbReference>
<evidence type="ECO:0000256" key="3">
    <source>
        <dbReference type="ARBA" id="ARBA00022722"/>
    </source>
</evidence>
<evidence type="ECO:0000259" key="6">
    <source>
        <dbReference type="Pfam" id="PF01368"/>
    </source>
</evidence>
<keyword evidence="3" id="KW-0540">Nuclease</keyword>
<keyword evidence="4 9" id="KW-0378">Hydrolase</keyword>
<evidence type="ECO:0000256" key="5">
    <source>
        <dbReference type="ARBA" id="ARBA00022839"/>
    </source>
</evidence>
<dbReference type="Gene3D" id="3.10.310.30">
    <property type="match status" value="1"/>
</dbReference>
<evidence type="ECO:0000313" key="9">
    <source>
        <dbReference type="EMBL" id="MDR7120626.1"/>
    </source>
</evidence>
<dbReference type="GO" id="GO:0004527">
    <property type="term" value="F:exonuclease activity"/>
    <property type="evidence" value="ECO:0007669"/>
    <property type="project" value="UniProtKB-KW"/>
</dbReference>
<gene>
    <name evidence="9" type="ORF">J2W69_001560</name>
</gene>
<dbReference type="Pfam" id="PF17768">
    <property type="entry name" value="RecJ_OB"/>
    <property type="match status" value="1"/>
</dbReference>
<organism evidence="9 10">
    <name type="scientific">Rheinheimera soli</name>
    <dbReference type="NCBI Taxonomy" id="443616"/>
    <lineage>
        <taxon>Bacteria</taxon>
        <taxon>Pseudomonadati</taxon>
        <taxon>Pseudomonadota</taxon>
        <taxon>Gammaproteobacteria</taxon>
        <taxon>Chromatiales</taxon>
        <taxon>Chromatiaceae</taxon>
        <taxon>Rheinheimera</taxon>
    </lineage>
</organism>
<name>A0ABU1VY18_9GAMM</name>
<dbReference type="InterPro" id="IPR041122">
    <property type="entry name" value="RecJ_OB"/>
</dbReference>
<dbReference type="InterPro" id="IPR051673">
    <property type="entry name" value="SSDNA_exonuclease_RecJ"/>
</dbReference>
<dbReference type="NCBIfam" id="TIGR00644">
    <property type="entry name" value="recJ"/>
    <property type="match status" value="1"/>
</dbReference>
<evidence type="ECO:0000259" key="8">
    <source>
        <dbReference type="Pfam" id="PF17768"/>
    </source>
</evidence>
<dbReference type="PANTHER" id="PTHR30255:SF2">
    <property type="entry name" value="SINGLE-STRANDED-DNA-SPECIFIC EXONUCLEASE RECJ"/>
    <property type="match status" value="1"/>
</dbReference>
<dbReference type="PANTHER" id="PTHR30255">
    <property type="entry name" value="SINGLE-STRANDED-DNA-SPECIFIC EXONUCLEASE RECJ"/>
    <property type="match status" value="1"/>
</dbReference>
<dbReference type="SUPFAM" id="SSF64182">
    <property type="entry name" value="DHH phosphoesterases"/>
    <property type="match status" value="1"/>
</dbReference>
<feature type="domain" description="DDH" evidence="6">
    <location>
        <begin position="73"/>
        <end position="232"/>
    </location>
</feature>